<dbReference type="Proteomes" id="UP000239209">
    <property type="component" value="Unassembled WGS sequence"/>
</dbReference>
<dbReference type="RefSeq" id="WP_146164023.1">
    <property type="nucleotide sequence ID" value="NZ_PVZG01000004.1"/>
</dbReference>
<evidence type="ECO:0000256" key="1">
    <source>
        <dbReference type="SAM" id="SignalP"/>
    </source>
</evidence>
<sequence>MRTFHHRGLAALTATAIAAVTLGMSSPANAATVDNVKTAEARAAAGVYTINVENRMTADVEFCLKSSSTGNHRQCSGRMHAGQGRTLATAFNPGDRLLLDFEIFGEGTHNDNVITGATSCWVSGIMSAWSAACVMG</sequence>
<evidence type="ECO:0000313" key="2">
    <source>
        <dbReference type="EMBL" id="PRY30601.1"/>
    </source>
</evidence>
<feature type="signal peptide" evidence="1">
    <location>
        <begin position="1"/>
        <end position="30"/>
    </location>
</feature>
<dbReference type="AlphaFoldDB" id="A0A2T0SB48"/>
<evidence type="ECO:0000313" key="3">
    <source>
        <dbReference type="Proteomes" id="UP000239209"/>
    </source>
</evidence>
<proteinExistence type="predicted"/>
<keyword evidence="3" id="KW-1185">Reference proteome</keyword>
<reference evidence="2 3" key="1">
    <citation type="submission" date="2018-03" db="EMBL/GenBank/DDBJ databases">
        <title>Genomic Encyclopedia of Archaeal and Bacterial Type Strains, Phase II (KMG-II): from individual species to whole genera.</title>
        <authorList>
            <person name="Goeker M."/>
        </authorList>
    </citation>
    <scope>NUCLEOTIDE SEQUENCE [LARGE SCALE GENOMIC DNA]</scope>
    <source>
        <strain evidence="2 3">DSM 45348</strain>
    </source>
</reference>
<protein>
    <submittedName>
        <fullName evidence="2">Uncharacterized protein</fullName>
    </submittedName>
</protein>
<feature type="chain" id="PRO_5015504475" evidence="1">
    <location>
        <begin position="31"/>
        <end position="136"/>
    </location>
</feature>
<name>A0A2T0SB48_9ACTN</name>
<keyword evidence="1" id="KW-0732">Signal</keyword>
<dbReference type="EMBL" id="PVZG01000004">
    <property type="protein sequence ID" value="PRY30601.1"/>
    <property type="molecule type" value="Genomic_DNA"/>
</dbReference>
<gene>
    <name evidence="2" type="ORF">CLV70_104153</name>
</gene>
<organism evidence="2 3">
    <name type="scientific">Pseudosporangium ferrugineum</name>
    <dbReference type="NCBI Taxonomy" id="439699"/>
    <lineage>
        <taxon>Bacteria</taxon>
        <taxon>Bacillati</taxon>
        <taxon>Actinomycetota</taxon>
        <taxon>Actinomycetes</taxon>
        <taxon>Micromonosporales</taxon>
        <taxon>Micromonosporaceae</taxon>
        <taxon>Pseudosporangium</taxon>
    </lineage>
</organism>
<comment type="caution">
    <text evidence="2">The sequence shown here is derived from an EMBL/GenBank/DDBJ whole genome shotgun (WGS) entry which is preliminary data.</text>
</comment>
<accession>A0A2T0SB48</accession>
<dbReference type="OrthoDB" id="4324057at2"/>